<gene>
    <name evidence="12" type="ORF">SCF082_LOCUS8754</name>
</gene>
<dbReference type="InterPro" id="IPR005821">
    <property type="entry name" value="Ion_trans_dom"/>
</dbReference>
<dbReference type="InterPro" id="IPR004481">
    <property type="entry name" value="K/Na/Ca-exchanger"/>
</dbReference>
<feature type="transmembrane region" description="Helical" evidence="8">
    <location>
        <begin position="264"/>
        <end position="288"/>
    </location>
</feature>
<dbReference type="PANTHER" id="PTHR10846:SF73">
    <property type="entry name" value="SODIUM_CALCIUM EXCHANGER MEMBRANE REGION DOMAIN-CONTAINING PROTEIN"/>
    <property type="match status" value="1"/>
</dbReference>
<feature type="signal peptide" evidence="9">
    <location>
        <begin position="1"/>
        <end position="32"/>
    </location>
</feature>
<dbReference type="InterPro" id="IPR004837">
    <property type="entry name" value="NaCa_Exmemb"/>
</dbReference>
<feature type="transmembrane region" description="Helical" evidence="8">
    <location>
        <begin position="742"/>
        <end position="762"/>
    </location>
</feature>
<dbReference type="EMBL" id="CAXAMM010005042">
    <property type="protein sequence ID" value="CAK9005813.1"/>
    <property type="molecule type" value="Genomic_DNA"/>
</dbReference>
<feature type="transmembrane region" description="Helical" evidence="8">
    <location>
        <begin position="441"/>
        <end position="460"/>
    </location>
</feature>
<feature type="transmembrane region" description="Helical" evidence="8">
    <location>
        <begin position="107"/>
        <end position="124"/>
    </location>
</feature>
<evidence type="ECO:0000256" key="1">
    <source>
        <dbReference type="ARBA" id="ARBA00004141"/>
    </source>
</evidence>
<keyword evidence="9" id="KW-0732">Signal</keyword>
<keyword evidence="6 8" id="KW-0472">Membrane</keyword>
<dbReference type="Pfam" id="PF00520">
    <property type="entry name" value="Ion_trans"/>
    <property type="match status" value="1"/>
</dbReference>
<organism evidence="12 13">
    <name type="scientific">Durusdinium trenchii</name>
    <dbReference type="NCBI Taxonomy" id="1381693"/>
    <lineage>
        <taxon>Eukaryota</taxon>
        <taxon>Sar</taxon>
        <taxon>Alveolata</taxon>
        <taxon>Dinophyceae</taxon>
        <taxon>Suessiales</taxon>
        <taxon>Symbiodiniaceae</taxon>
        <taxon>Durusdinium</taxon>
    </lineage>
</organism>
<feature type="transmembrane region" description="Helical" evidence="8">
    <location>
        <begin position="374"/>
        <end position="392"/>
    </location>
</feature>
<evidence type="ECO:0000259" key="10">
    <source>
        <dbReference type="Pfam" id="PF00520"/>
    </source>
</evidence>
<dbReference type="NCBIfam" id="TIGR00367">
    <property type="entry name" value="calcium/sodium antiporter"/>
    <property type="match status" value="1"/>
</dbReference>
<feature type="transmembrane region" description="Helical" evidence="8">
    <location>
        <begin position="699"/>
        <end position="722"/>
    </location>
</feature>
<sequence>GLARHGLQAAWRGTARGLLRVLSVALQSLGLAATSSNSSKQMSKRIAPMGTNSGGQQDCAAGRLVMTRRTTKRETKARIAKKLSKEELRRMRRRAKYGHFRFNRKSLIKYQMVFFIAMAVYALLPENLGRLSMSDVLGPTSSEDIGFSRRLSGTVDDACNTTTEEEEPEDLDSYDSGEFPDDFMTLGQKRNGGIIVHIFIMFYMFLGLAIVCDEYFESALEAICENLHLKEDVAGATFMAAGGSAPELFSSFIGVFVAKNDIGFGTIVGSATFNVLFVIALCAFVTGNLTLSWWPLTRDCVYYCLSIVVLVGCVIDQEIDTLESILLLFMYVGYITVMYFNEQLESWVGRKLEDAARPRVGLRLKLEHALHSDAFNYFIYVVIVSNIVVIFYESFEQETQATGTLNNICSGIFISEMVLKMIALSFFGYWHNAVNAFDGTLVVLILIEMMLSSSSVTGGLRALRVFRFLRIARVFKLVRLYFAYATETADAATQTEQQDWEMMEKLSGISPDQLAQVVMPQAQIKSSAAVAPMKVNVFDNSTAHDESELKAPSQTMGGSPVPRRDDDDEGNSQSDDGSSGGNDDDDDDDDGPAYPFEIPDGGKFDVFMWALALPLSAGMYFTIPDCRREIFDKYYFATFIMCIVWIAALSYLMIWMATLFGKTAFIPDPVMGLTIIAAGTSVPDLLSSLAVAKRGFGDMAVSSSVGSNIFDILIGLPVPWFMSTTVVRPGSVVLIHSDGLTIMVLTLFLMVAAVVSIIHWSGWVLTRKLGWAMISLYVLFLIESLLLEYGFLGTGCEV</sequence>
<feature type="compositionally biased region" description="Acidic residues" evidence="7">
    <location>
        <begin position="582"/>
        <end position="591"/>
    </location>
</feature>
<feature type="transmembrane region" description="Helical" evidence="8">
    <location>
        <begin position="670"/>
        <end position="692"/>
    </location>
</feature>
<feature type="domain" description="Ion transport" evidence="10">
    <location>
        <begin position="374"/>
        <end position="479"/>
    </location>
</feature>
<feature type="domain" description="Sodium/calcium exchanger membrane region" evidence="11">
    <location>
        <begin position="635"/>
        <end position="782"/>
    </location>
</feature>
<name>A0ABP0IUP3_9DINO</name>
<feature type="chain" id="PRO_5045517255" evidence="9">
    <location>
        <begin position="33"/>
        <end position="798"/>
    </location>
</feature>
<feature type="region of interest" description="Disordered" evidence="7">
    <location>
        <begin position="40"/>
        <end position="61"/>
    </location>
</feature>
<feature type="domain" description="Sodium/calcium exchanger membrane region" evidence="11">
    <location>
        <begin position="198"/>
        <end position="339"/>
    </location>
</feature>
<keyword evidence="4 8" id="KW-0812">Transmembrane</keyword>
<dbReference type="Gene3D" id="1.20.1420.30">
    <property type="entry name" value="NCX, central ion-binding region"/>
    <property type="match status" value="2"/>
</dbReference>
<evidence type="ECO:0000256" key="3">
    <source>
        <dbReference type="ARBA" id="ARBA00022449"/>
    </source>
</evidence>
<feature type="transmembrane region" description="Helical" evidence="8">
    <location>
        <begin position="233"/>
        <end position="258"/>
    </location>
</feature>
<protein>
    <submittedName>
        <fullName evidence="12">Sodium/potassium/calcium exchanger 2 (Na(+)/K(+)/Ca(2+)-exchange protein 2) (Retinal cone Na-Ca+K exchanger) (Solute carrier family 24 member 2)</fullName>
    </submittedName>
</protein>
<feature type="transmembrane region" description="Helical" evidence="8">
    <location>
        <begin position="769"/>
        <end position="792"/>
    </location>
</feature>
<reference evidence="12 13" key="1">
    <citation type="submission" date="2024-02" db="EMBL/GenBank/DDBJ databases">
        <authorList>
            <person name="Chen Y."/>
            <person name="Shah S."/>
            <person name="Dougan E. K."/>
            <person name="Thang M."/>
            <person name="Chan C."/>
        </authorList>
    </citation>
    <scope>NUCLEOTIDE SEQUENCE [LARGE SCALE GENOMIC DNA]</scope>
</reference>
<feature type="transmembrane region" description="Helical" evidence="8">
    <location>
        <begin position="325"/>
        <end position="341"/>
    </location>
</feature>
<dbReference type="Pfam" id="PF01699">
    <property type="entry name" value="Na_Ca_ex"/>
    <property type="match status" value="2"/>
</dbReference>
<evidence type="ECO:0000256" key="8">
    <source>
        <dbReference type="SAM" id="Phobius"/>
    </source>
</evidence>
<keyword evidence="3" id="KW-0050">Antiport</keyword>
<evidence type="ECO:0000256" key="5">
    <source>
        <dbReference type="ARBA" id="ARBA00022989"/>
    </source>
</evidence>
<evidence type="ECO:0000313" key="12">
    <source>
        <dbReference type="EMBL" id="CAK9005813.1"/>
    </source>
</evidence>
<keyword evidence="13" id="KW-1185">Reference proteome</keyword>
<comment type="similarity">
    <text evidence="2">Belongs to the Ca(2+):cation antiporter (CaCA) (TC 2.A.19) family. SLC24A subfamily.</text>
</comment>
<comment type="caution">
    <text evidence="12">The sequence shown here is derived from an EMBL/GenBank/DDBJ whole genome shotgun (WGS) entry which is preliminary data.</text>
</comment>
<evidence type="ECO:0000256" key="6">
    <source>
        <dbReference type="ARBA" id="ARBA00023136"/>
    </source>
</evidence>
<dbReference type="Proteomes" id="UP001642464">
    <property type="component" value="Unassembled WGS sequence"/>
</dbReference>
<feature type="transmembrane region" description="Helical" evidence="8">
    <location>
        <begin position="194"/>
        <end position="212"/>
    </location>
</feature>
<keyword evidence="5 8" id="KW-1133">Transmembrane helix</keyword>
<feature type="region of interest" description="Disordered" evidence="7">
    <location>
        <begin position="542"/>
        <end position="595"/>
    </location>
</feature>
<keyword evidence="3" id="KW-0813">Transport</keyword>
<feature type="transmembrane region" description="Helical" evidence="8">
    <location>
        <begin position="300"/>
        <end position="319"/>
    </location>
</feature>
<evidence type="ECO:0000256" key="7">
    <source>
        <dbReference type="SAM" id="MobiDB-lite"/>
    </source>
</evidence>
<evidence type="ECO:0000259" key="11">
    <source>
        <dbReference type="Pfam" id="PF01699"/>
    </source>
</evidence>
<proteinExistence type="inferred from homology"/>
<feature type="transmembrane region" description="Helical" evidence="8">
    <location>
        <begin position="635"/>
        <end position="658"/>
    </location>
</feature>
<evidence type="ECO:0000313" key="13">
    <source>
        <dbReference type="Proteomes" id="UP001642464"/>
    </source>
</evidence>
<evidence type="ECO:0000256" key="9">
    <source>
        <dbReference type="SAM" id="SignalP"/>
    </source>
</evidence>
<dbReference type="PANTHER" id="PTHR10846">
    <property type="entry name" value="SODIUM/POTASSIUM/CALCIUM EXCHANGER"/>
    <property type="match status" value="1"/>
</dbReference>
<dbReference type="SUPFAM" id="SSF81324">
    <property type="entry name" value="Voltage-gated potassium channels"/>
    <property type="match status" value="1"/>
</dbReference>
<accession>A0ABP0IUP3</accession>
<feature type="transmembrane region" description="Helical" evidence="8">
    <location>
        <begin position="404"/>
        <end position="429"/>
    </location>
</feature>
<comment type="subcellular location">
    <subcellularLocation>
        <location evidence="1">Membrane</location>
        <topology evidence="1">Multi-pass membrane protein</topology>
    </subcellularLocation>
</comment>
<feature type="non-terminal residue" evidence="12">
    <location>
        <position position="1"/>
    </location>
</feature>
<evidence type="ECO:0000256" key="2">
    <source>
        <dbReference type="ARBA" id="ARBA00005364"/>
    </source>
</evidence>
<evidence type="ECO:0000256" key="4">
    <source>
        <dbReference type="ARBA" id="ARBA00022692"/>
    </source>
</evidence>
<dbReference type="InterPro" id="IPR044880">
    <property type="entry name" value="NCX_ion-bd_dom_sf"/>
</dbReference>